<evidence type="ECO:0000313" key="2">
    <source>
        <dbReference type="EMBL" id="PJZ62446.1"/>
    </source>
</evidence>
<accession>A0A2M9YUS2</accession>
<dbReference type="AlphaFoldDB" id="A0A2M9YUS2"/>
<dbReference type="Proteomes" id="UP000232149">
    <property type="component" value="Unassembled WGS sequence"/>
</dbReference>
<reference evidence="3 4" key="1">
    <citation type="submission" date="2017-07" db="EMBL/GenBank/DDBJ databases">
        <title>Leptospira spp. isolated from tropical soils.</title>
        <authorList>
            <person name="Thibeaux R."/>
            <person name="Iraola G."/>
            <person name="Ferres I."/>
            <person name="Bierque E."/>
            <person name="Girault D."/>
            <person name="Soupe-Gilbert M.-E."/>
            <person name="Picardeau M."/>
            <person name="Goarant C."/>
        </authorList>
    </citation>
    <scope>NUCLEOTIDE SEQUENCE [LARGE SCALE GENOMIC DNA]</scope>
    <source>
        <strain evidence="1 4">FH2-B-C1</strain>
        <strain evidence="2 3">FH2-B-D1</strain>
    </source>
</reference>
<dbReference type="EMBL" id="NPDU01000016">
    <property type="protein sequence ID" value="PJZ62446.1"/>
    <property type="molecule type" value="Genomic_DNA"/>
</dbReference>
<keyword evidence="3" id="KW-1185">Reference proteome</keyword>
<comment type="caution">
    <text evidence="1">The sequence shown here is derived from an EMBL/GenBank/DDBJ whole genome shotgun (WGS) entry which is preliminary data.</text>
</comment>
<dbReference type="EMBL" id="NPDV01000001">
    <property type="protein sequence ID" value="PJZ55284.1"/>
    <property type="molecule type" value="Genomic_DNA"/>
</dbReference>
<evidence type="ECO:0000313" key="3">
    <source>
        <dbReference type="Proteomes" id="UP000232149"/>
    </source>
</evidence>
<organism evidence="1 4">
    <name type="scientific">Leptospira adleri</name>
    <dbReference type="NCBI Taxonomy" id="2023186"/>
    <lineage>
        <taxon>Bacteria</taxon>
        <taxon>Pseudomonadati</taxon>
        <taxon>Spirochaetota</taxon>
        <taxon>Spirochaetia</taxon>
        <taxon>Leptospirales</taxon>
        <taxon>Leptospiraceae</taxon>
        <taxon>Leptospira</taxon>
    </lineage>
</organism>
<evidence type="ECO:0000313" key="1">
    <source>
        <dbReference type="EMBL" id="PJZ55284.1"/>
    </source>
</evidence>
<dbReference type="Proteomes" id="UP000232188">
    <property type="component" value="Unassembled WGS sequence"/>
</dbReference>
<proteinExistence type="predicted"/>
<gene>
    <name evidence="2" type="ORF">CH376_08080</name>
    <name evidence="1" type="ORF">CH380_01915</name>
</gene>
<sequence>MITFENRKAFQGRFVVPPTFRRETRAPHPDWVEEAGWRGKRDEQSSNTKSRFFQGKFSLKIPVVPPTKPSPKERKFS</sequence>
<protein>
    <submittedName>
        <fullName evidence="1">Uncharacterized protein</fullName>
    </submittedName>
</protein>
<name>A0A2M9YUS2_9LEPT</name>
<evidence type="ECO:0000313" key="4">
    <source>
        <dbReference type="Proteomes" id="UP000232188"/>
    </source>
</evidence>